<dbReference type="WBParaSite" id="ACOC_0000174401-mRNA-1">
    <property type="protein sequence ID" value="ACOC_0000174401-mRNA-1"/>
    <property type="gene ID" value="ACOC_0000174401"/>
</dbReference>
<sequence>MLKVLLDAKDYDCDDKRNGYFQDLVKRLHNAPRNVNKLPPLVRLLQLDSLLFFIRKDYGWTFIGHSDYNCDLEKKAVQAIERCSPTPPESLGESYTNFEQYYFAFYRRKLK</sequence>
<dbReference type="AlphaFoldDB" id="A0A0R3PCZ0"/>
<reference evidence="3" key="1">
    <citation type="submission" date="2017-02" db="UniProtKB">
        <authorList>
            <consortium name="WormBaseParasite"/>
        </authorList>
    </citation>
    <scope>IDENTIFICATION</scope>
</reference>
<dbReference type="Proteomes" id="UP000267027">
    <property type="component" value="Unassembled WGS sequence"/>
</dbReference>
<gene>
    <name evidence="1" type="ORF">ACOC_LOCUS1745</name>
</gene>
<evidence type="ECO:0000313" key="2">
    <source>
        <dbReference type="Proteomes" id="UP000267027"/>
    </source>
</evidence>
<organism evidence="3">
    <name type="scientific">Angiostrongylus costaricensis</name>
    <name type="common">Nematode worm</name>
    <dbReference type="NCBI Taxonomy" id="334426"/>
    <lineage>
        <taxon>Eukaryota</taxon>
        <taxon>Metazoa</taxon>
        <taxon>Ecdysozoa</taxon>
        <taxon>Nematoda</taxon>
        <taxon>Chromadorea</taxon>
        <taxon>Rhabditida</taxon>
        <taxon>Rhabditina</taxon>
        <taxon>Rhabditomorpha</taxon>
        <taxon>Strongyloidea</taxon>
        <taxon>Metastrongylidae</taxon>
        <taxon>Angiostrongylus</taxon>
    </lineage>
</organism>
<name>A0A0R3PCZ0_ANGCS</name>
<protein>
    <submittedName>
        <fullName evidence="3">DUF4413 domain-containing protein</fullName>
    </submittedName>
</protein>
<proteinExistence type="predicted"/>
<accession>A0A0R3PCZ0</accession>
<dbReference type="EMBL" id="UYYA01000284">
    <property type="protein sequence ID" value="VDM53330.1"/>
    <property type="molecule type" value="Genomic_DNA"/>
</dbReference>
<keyword evidence="2" id="KW-1185">Reference proteome</keyword>
<evidence type="ECO:0000313" key="1">
    <source>
        <dbReference type="EMBL" id="VDM53330.1"/>
    </source>
</evidence>
<reference evidence="1 2" key="2">
    <citation type="submission" date="2018-11" db="EMBL/GenBank/DDBJ databases">
        <authorList>
            <consortium name="Pathogen Informatics"/>
        </authorList>
    </citation>
    <scope>NUCLEOTIDE SEQUENCE [LARGE SCALE GENOMIC DNA]</scope>
    <source>
        <strain evidence="1 2">Costa Rica</strain>
    </source>
</reference>
<evidence type="ECO:0000313" key="3">
    <source>
        <dbReference type="WBParaSite" id="ACOC_0000174401-mRNA-1"/>
    </source>
</evidence>